<feature type="domain" description="Antitoxin Xre-like helix-turn-helix" evidence="2">
    <location>
        <begin position="74"/>
        <end position="131"/>
    </location>
</feature>
<feature type="domain" description="Antitoxin Xre/MbcA/ParS-like toxin-binding" evidence="1">
    <location>
        <begin position="140"/>
        <end position="188"/>
    </location>
</feature>
<name>A0ABQ1SDH7_9FLAO</name>
<sequence length="191" mass="21219">METYNLQPNRIASKVLAPALLSSQVSHSYNVSSSTDETHPKVSEVAEPPYTLEASTASSFPKILNDDQNYFTLVMATRNGLPYKSFENAQSLMPFSSQEWAEILHISNRSLVRLKSDKKHLSRTQSEKLIEVTLLFDYGVDVFGSTEKFTQWLSRTNIALGGIVPKSLLDTNQGIKAVETALSRIEHGVLA</sequence>
<dbReference type="RefSeq" id="WP_188457905.1">
    <property type="nucleotide sequence ID" value="NZ_BMGM01000003.1"/>
</dbReference>
<dbReference type="Pfam" id="PF20432">
    <property type="entry name" value="Xre-like-HTH"/>
    <property type="match status" value="1"/>
</dbReference>
<comment type="caution">
    <text evidence="3">The sequence shown here is derived from an EMBL/GenBank/DDBJ whole genome shotgun (WGS) entry which is preliminary data.</text>
</comment>
<dbReference type="Proteomes" id="UP000599179">
    <property type="component" value="Unassembled WGS sequence"/>
</dbReference>
<dbReference type="NCBIfam" id="TIGR02293">
    <property type="entry name" value="TAS_TIGR02293"/>
    <property type="match status" value="1"/>
</dbReference>
<accession>A0ABQ1SDH7</accession>
<protein>
    <recommendedName>
        <fullName evidence="5">Toxin-antitoxin system antitoxin component, TIGR02293 family</fullName>
    </recommendedName>
</protein>
<dbReference type="Pfam" id="PF09722">
    <property type="entry name" value="Xre_MbcA_ParS_C"/>
    <property type="match status" value="1"/>
</dbReference>
<evidence type="ECO:0000313" key="4">
    <source>
        <dbReference type="Proteomes" id="UP000599179"/>
    </source>
</evidence>
<evidence type="ECO:0008006" key="5">
    <source>
        <dbReference type="Google" id="ProtNLM"/>
    </source>
</evidence>
<evidence type="ECO:0000259" key="1">
    <source>
        <dbReference type="Pfam" id="PF09722"/>
    </source>
</evidence>
<reference evidence="4" key="1">
    <citation type="journal article" date="2019" name="Int. J. Syst. Evol. Microbiol.">
        <title>The Global Catalogue of Microorganisms (GCM) 10K type strain sequencing project: providing services to taxonomists for standard genome sequencing and annotation.</title>
        <authorList>
            <consortium name="The Broad Institute Genomics Platform"/>
            <consortium name="The Broad Institute Genome Sequencing Center for Infectious Disease"/>
            <person name="Wu L."/>
            <person name="Ma J."/>
        </authorList>
    </citation>
    <scope>NUCLEOTIDE SEQUENCE [LARGE SCALE GENOMIC DNA]</scope>
    <source>
        <strain evidence="4">CGMCC 1.12931</strain>
    </source>
</reference>
<dbReference type="InterPro" id="IPR024467">
    <property type="entry name" value="Xre/MbcA/ParS-like_toxin-bd"/>
</dbReference>
<organism evidence="3 4">
    <name type="scientific">Psychroflexus planctonicus</name>
    <dbReference type="NCBI Taxonomy" id="1526575"/>
    <lineage>
        <taxon>Bacteria</taxon>
        <taxon>Pseudomonadati</taxon>
        <taxon>Bacteroidota</taxon>
        <taxon>Flavobacteriia</taxon>
        <taxon>Flavobacteriales</taxon>
        <taxon>Flavobacteriaceae</taxon>
        <taxon>Psychroflexus</taxon>
    </lineage>
</organism>
<keyword evidence="4" id="KW-1185">Reference proteome</keyword>
<dbReference type="EMBL" id="BMGM01000003">
    <property type="protein sequence ID" value="GGE30775.1"/>
    <property type="molecule type" value="Genomic_DNA"/>
</dbReference>
<gene>
    <name evidence="3" type="ORF">GCM10010832_09000</name>
</gene>
<evidence type="ECO:0000313" key="3">
    <source>
        <dbReference type="EMBL" id="GGE30775.1"/>
    </source>
</evidence>
<dbReference type="InterPro" id="IPR046847">
    <property type="entry name" value="Xre-like_HTH"/>
</dbReference>
<evidence type="ECO:0000259" key="2">
    <source>
        <dbReference type="Pfam" id="PF20432"/>
    </source>
</evidence>
<proteinExistence type="predicted"/>
<dbReference type="InterPro" id="IPR011979">
    <property type="entry name" value="Antitox_Xre"/>
</dbReference>